<evidence type="ECO:0000313" key="2">
    <source>
        <dbReference type="Proteomes" id="UP000297245"/>
    </source>
</evidence>
<name>A0A4S8LBH4_DENBC</name>
<accession>A0A4S8LBH4</accession>
<dbReference type="AlphaFoldDB" id="A0A4S8LBH4"/>
<sequence>MGLDAEKQWQQEQEKLFNMSPEAPYEPLLLRKLTVPMPMAYPLSNEAPEATNAAQTASIEDLDKKFNKQFQNISPNPFTTRWKSKDNRTLLVYIATQHTSPATERLIHEQPTMEELWAMQQDQIEIKENGIRVSGQSFMHPVNLTFLSRTFFLHWLDTQALMAVNQSNLYKVNIYYHWSGEDPTRQWTYYFIHYGSDGTLPIVEAWPQMGHPHEAMTPSTSHSTQATSPMAVQEWITATRYSNTLLIVHVIMSTRQLQV</sequence>
<keyword evidence="2" id="KW-1185">Reference proteome</keyword>
<proteinExistence type="predicted"/>
<dbReference type="Proteomes" id="UP000297245">
    <property type="component" value="Unassembled WGS sequence"/>
</dbReference>
<dbReference type="EMBL" id="ML179508">
    <property type="protein sequence ID" value="THU86197.1"/>
    <property type="molecule type" value="Genomic_DNA"/>
</dbReference>
<protein>
    <submittedName>
        <fullName evidence="1">Uncharacterized protein</fullName>
    </submittedName>
</protein>
<evidence type="ECO:0000313" key="1">
    <source>
        <dbReference type="EMBL" id="THU86197.1"/>
    </source>
</evidence>
<gene>
    <name evidence="1" type="ORF">K435DRAFT_868525</name>
</gene>
<reference evidence="1 2" key="1">
    <citation type="journal article" date="2019" name="Nat. Ecol. Evol.">
        <title>Megaphylogeny resolves global patterns of mushroom evolution.</title>
        <authorList>
            <person name="Varga T."/>
            <person name="Krizsan K."/>
            <person name="Foldi C."/>
            <person name="Dima B."/>
            <person name="Sanchez-Garcia M."/>
            <person name="Sanchez-Ramirez S."/>
            <person name="Szollosi G.J."/>
            <person name="Szarkandi J.G."/>
            <person name="Papp V."/>
            <person name="Albert L."/>
            <person name="Andreopoulos W."/>
            <person name="Angelini C."/>
            <person name="Antonin V."/>
            <person name="Barry K.W."/>
            <person name="Bougher N.L."/>
            <person name="Buchanan P."/>
            <person name="Buyck B."/>
            <person name="Bense V."/>
            <person name="Catcheside P."/>
            <person name="Chovatia M."/>
            <person name="Cooper J."/>
            <person name="Damon W."/>
            <person name="Desjardin D."/>
            <person name="Finy P."/>
            <person name="Geml J."/>
            <person name="Haridas S."/>
            <person name="Hughes K."/>
            <person name="Justo A."/>
            <person name="Karasinski D."/>
            <person name="Kautmanova I."/>
            <person name="Kiss B."/>
            <person name="Kocsube S."/>
            <person name="Kotiranta H."/>
            <person name="LaButti K.M."/>
            <person name="Lechner B.E."/>
            <person name="Liimatainen K."/>
            <person name="Lipzen A."/>
            <person name="Lukacs Z."/>
            <person name="Mihaltcheva S."/>
            <person name="Morgado L.N."/>
            <person name="Niskanen T."/>
            <person name="Noordeloos M.E."/>
            <person name="Ohm R.A."/>
            <person name="Ortiz-Santana B."/>
            <person name="Ovrebo C."/>
            <person name="Racz N."/>
            <person name="Riley R."/>
            <person name="Savchenko A."/>
            <person name="Shiryaev A."/>
            <person name="Soop K."/>
            <person name="Spirin V."/>
            <person name="Szebenyi C."/>
            <person name="Tomsovsky M."/>
            <person name="Tulloss R.E."/>
            <person name="Uehling J."/>
            <person name="Grigoriev I.V."/>
            <person name="Vagvolgyi C."/>
            <person name="Papp T."/>
            <person name="Martin F.M."/>
            <person name="Miettinen O."/>
            <person name="Hibbett D.S."/>
            <person name="Nagy L.G."/>
        </authorList>
    </citation>
    <scope>NUCLEOTIDE SEQUENCE [LARGE SCALE GENOMIC DNA]</scope>
    <source>
        <strain evidence="1 2">CBS 962.96</strain>
    </source>
</reference>
<organism evidence="1 2">
    <name type="scientific">Dendrothele bispora (strain CBS 962.96)</name>
    <dbReference type="NCBI Taxonomy" id="1314807"/>
    <lineage>
        <taxon>Eukaryota</taxon>
        <taxon>Fungi</taxon>
        <taxon>Dikarya</taxon>
        <taxon>Basidiomycota</taxon>
        <taxon>Agaricomycotina</taxon>
        <taxon>Agaricomycetes</taxon>
        <taxon>Agaricomycetidae</taxon>
        <taxon>Agaricales</taxon>
        <taxon>Agaricales incertae sedis</taxon>
        <taxon>Dendrothele</taxon>
    </lineage>
</organism>